<organism evidence="8">
    <name type="scientific">hydrothermal vent metagenome</name>
    <dbReference type="NCBI Taxonomy" id="652676"/>
    <lineage>
        <taxon>unclassified sequences</taxon>
        <taxon>metagenomes</taxon>
        <taxon>ecological metagenomes</taxon>
    </lineage>
</organism>
<evidence type="ECO:0000313" key="8">
    <source>
        <dbReference type="EMBL" id="VAW49537.1"/>
    </source>
</evidence>
<feature type="domain" description="TonB-dependent receptor-like beta-barrel" evidence="7">
    <location>
        <begin position="3"/>
        <end position="266"/>
    </location>
</feature>
<dbReference type="SUPFAM" id="SSF56935">
    <property type="entry name" value="Porins"/>
    <property type="match status" value="1"/>
</dbReference>
<dbReference type="Gene3D" id="2.40.170.20">
    <property type="entry name" value="TonB-dependent receptor, beta-barrel domain"/>
    <property type="match status" value="1"/>
</dbReference>
<proteinExistence type="predicted"/>
<comment type="subcellular location">
    <subcellularLocation>
        <location evidence="1">Cell outer membrane</location>
        <topology evidence="1">Multi-pass membrane protein</topology>
    </subcellularLocation>
</comment>
<dbReference type="PANTHER" id="PTHR30069:SF49">
    <property type="entry name" value="OUTER MEMBRANE PROTEIN C"/>
    <property type="match status" value="1"/>
</dbReference>
<dbReference type="GO" id="GO:0015344">
    <property type="term" value="F:siderophore uptake transmembrane transporter activity"/>
    <property type="evidence" value="ECO:0007669"/>
    <property type="project" value="TreeGrafter"/>
</dbReference>
<evidence type="ECO:0000256" key="3">
    <source>
        <dbReference type="ARBA" id="ARBA00022692"/>
    </source>
</evidence>
<dbReference type="Pfam" id="PF00593">
    <property type="entry name" value="TonB_dep_Rec_b-barrel"/>
    <property type="match status" value="1"/>
</dbReference>
<dbReference type="InterPro" id="IPR000531">
    <property type="entry name" value="Beta-barrel_TonB"/>
</dbReference>
<gene>
    <name evidence="8" type="ORF">MNBD_GAMMA04-1994</name>
</gene>
<keyword evidence="2" id="KW-0813">Transport</keyword>
<dbReference type="EMBL" id="UOFB01000360">
    <property type="protein sequence ID" value="VAW49537.1"/>
    <property type="molecule type" value="Genomic_DNA"/>
</dbReference>
<evidence type="ECO:0000256" key="6">
    <source>
        <dbReference type="ARBA" id="ARBA00023237"/>
    </source>
</evidence>
<dbReference type="InterPro" id="IPR036942">
    <property type="entry name" value="Beta-barrel_TonB_sf"/>
</dbReference>
<keyword evidence="3" id="KW-0812">Transmembrane</keyword>
<evidence type="ECO:0000256" key="5">
    <source>
        <dbReference type="ARBA" id="ARBA00023136"/>
    </source>
</evidence>
<sequence>QKVIMGVRYENVTTKAKDAFEASDLGNTAYNLYNSTYTNYSGQTKTDDTNLNALLRYEQTFKNNINGFIGLSRTHRNPDATERYMARGGTSQWVGNPDLKPETHNQLDIGLSQKNSTNQWGVSAYYDVIENYILRDFAQNQTADVNIAGTHNIYVNKDAIIYGLEASGQYRISPQVVVGASASLTKGSNTSDDRNLSNISPLSGTLFTQYQKENWQAGARVNLTAEQSEVNREYGELKTPAWSTVDLYGTYIVNKEVKLSLGVDNLFDHAYQNYLNRVDAVSGNTYKVYEPGQTVWAKLSAKF</sequence>
<dbReference type="PANTHER" id="PTHR30069">
    <property type="entry name" value="TONB-DEPENDENT OUTER MEMBRANE RECEPTOR"/>
    <property type="match status" value="1"/>
</dbReference>
<keyword evidence="4" id="KW-0798">TonB box</keyword>
<name>A0A3B0WFR2_9ZZZZ</name>
<dbReference type="InterPro" id="IPR039426">
    <property type="entry name" value="TonB-dep_rcpt-like"/>
</dbReference>
<accession>A0A3B0WFR2</accession>
<dbReference type="GO" id="GO:0009279">
    <property type="term" value="C:cell outer membrane"/>
    <property type="evidence" value="ECO:0007669"/>
    <property type="project" value="UniProtKB-SubCell"/>
</dbReference>
<dbReference type="PROSITE" id="PS52016">
    <property type="entry name" value="TONB_DEPENDENT_REC_3"/>
    <property type="match status" value="1"/>
</dbReference>
<dbReference type="GO" id="GO:0044718">
    <property type="term" value="P:siderophore transmembrane transport"/>
    <property type="evidence" value="ECO:0007669"/>
    <property type="project" value="TreeGrafter"/>
</dbReference>
<protein>
    <recommendedName>
        <fullName evidence="7">TonB-dependent receptor-like beta-barrel domain-containing protein</fullName>
    </recommendedName>
</protein>
<dbReference type="AlphaFoldDB" id="A0A3B0WFR2"/>
<evidence type="ECO:0000259" key="7">
    <source>
        <dbReference type="Pfam" id="PF00593"/>
    </source>
</evidence>
<evidence type="ECO:0000256" key="4">
    <source>
        <dbReference type="ARBA" id="ARBA00023077"/>
    </source>
</evidence>
<keyword evidence="5" id="KW-0472">Membrane</keyword>
<feature type="non-terminal residue" evidence="8">
    <location>
        <position position="1"/>
    </location>
</feature>
<keyword evidence="6" id="KW-0998">Cell outer membrane</keyword>
<reference evidence="8" key="1">
    <citation type="submission" date="2018-06" db="EMBL/GenBank/DDBJ databases">
        <authorList>
            <person name="Zhirakovskaya E."/>
        </authorList>
    </citation>
    <scope>NUCLEOTIDE SEQUENCE</scope>
</reference>
<evidence type="ECO:0000256" key="2">
    <source>
        <dbReference type="ARBA" id="ARBA00022448"/>
    </source>
</evidence>
<evidence type="ECO:0000256" key="1">
    <source>
        <dbReference type="ARBA" id="ARBA00004571"/>
    </source>
</evidence>